<organism evidence="1 2">
    <name type="scientific">Candidatus Nitrospira nitrificans</name>
    <dbReference type="NCBI Taxonomy" id="1742973"/>
    <lineage>
        <taxon>Bacteria</taxon>
        <taxon>Pseudomonadati</taxon>
        <taxon>Nitrospirota</taxon>
        <taxon>Nitrospiria</taxon>
        <taxon>Nitrospirales</taxon>
        <taxon>Nitrospiraceae</taxon>
        <taxon>Nitrospira</taxon>
    </lineage>
</organism>
<accession>A0A0S4L462</accession>
<gene>
    <name evidence="1" type="ORF">COMA2_10176</name>
</gene>
<evidence type="ECO:0000313" key="2">
    <source>
        <dbReference type="Proteomes" id="UP000198736"/>
    </source>
</evidence>
<dbReference type="AlphaFoldDB" id="A0A0S4L462"/>
<name>A0A0S4L462_9BACT</name>
<proteinExistence type="predicted"/>
<dbReference type="Proteomes" id="UP000198736">
    <property type="component" value="Unassembled WGS sequence"/>
</dbReference>
<evidence type="ECO:0000313" key="1">
    <source>
        <dbReference type="EMBL" id="CUS31561.1"/>
    </source>
</evidence>
<protein>
    <submittedName>
        <fullName evidence="1">Uncharacterized protein</fullName>
    </submittedName>
</protein>
<keyword evidence="2" id="KW-1185">Reference proteome</keyword>
<dbReference type="EMBL" id="CZPZ01000001">
    <property type="protein sequence ID" value="CUS31561.1"/>
    <property type="molecule type" value="Genomic_DNA"/>
</dbReference>
<sequence>MASSWRNKRHSWVIAGGNVDIQTPSDRTHALRSAIHPLPSFPKGPGQKGPRRVKIQEPEQMDLTVWRRLELA</sequence>
<reference evidence="2" key="1">
    <citation type="submission" date="2015-10" db="EMBL/GenBank/DDBJ databases">
        <authorList>
            <person name="Luecker S."/>
            <person name="Luecker S."/>
        </authorList>
    </citation>
    <scope>NUCLEOTIDE SEQUENCE [LARGE SCALE GENOMIC DNA]</scope>
</reference>
<dbReference type="STRING" id="1742973.COMA2_10176"/>